<dbReference type="Proteomes" id="UP000192639">
    <property type="component" value="Unassembled WGS sequence"/>
</dbReference>
<gene>
    <name evidence="1" type="ORF">ECANGB1_1671</name>
</gene>
<dbReference type="SUPFAM" id="SSF48452">
    <property type="entry name" value="TPR-like"/>
    <property type="match status" value="1"/>
</dbReference>
<proteinExistence type="predicted"/>
<keyword evidence="2" id="KW-1185">Reference proteome</keyword>
<dbReference type="EMBL" id="LWDP01000005">
    <property type="protein sequence ID" value="ORD95016.1"/>
    <property type="molecule type" value="Genomic_DNA"/>
</dbReference>
<dbReference type="AlphaFoldDB" id="A0A1Y1S979"/>
<name>A0A1Y1S979_9MICR</name>
<organism evidence="1 2">
    <name type="scientific">Enterospora canceri</name>
    <dbReference type="NCBI Taxonomy" id="1081671"/>
    <lineage>
        <taxon>Eukaryota</taxon>
        <taxon>Fungi</taxon>
        <taxon>Fungi incertae sedis</taxon>
        <taxon>Microsporidia</taxon>
        <taxon>Enterocytozoonidae</taxon>
        <taxon>Enterospora</taxon>
    </lineage>
</organism>
<evidence type="ECO:0008006" key="3">
    <source>
        <dbReference type="Google" id="ProtNLM"/>
    </source>
</evidence>
<dbReference type="Gene3D" id="1.25.40.10">
    <property type="entry name" value="Tetratricopeptide repeat domain"/>
    <property type="match status" value="1"/>
</dbReference>
<dbReference type="VEuPathDB" id="MicrosporidiaDB:ECANGB1_1671"/>
<reference evidence="1 2" key="1">
    <citation type="journal article" date="2017" name="Environ. Microbiol.">
        <title>Decay of the glycolytic pathway and adaptation to intranuclear parasitism within Enterocytozoonidae microsporidia.</title>
        <authorList>
            <person name="Wiredu Boakye D."/>
            <person name="Jaroenlak P."/>
            <person name="Prachumwat A."/>
            <person name="Williams T.A."/>
            <person name="Bateman K.S."/>
            <person name="Itsathitphaisarn O."/>
            <person name="Sritunyalucksana K."/>
            <person name="Paszkiewicz K.H."/>
            <person name="Moore K.A."/>
            <person name="Stentiford G.D."/>
            <person name="Williams B.A."/>
        </authorList>
    </citation>
    <scope>NUCLEOTIDE SEQUENCE [LARGE SCALE GENOMIC DNA]</scope>
    <source>
        <strain evidence="1 2">GB1</strain>
    </source>
</reference>
<evidence type="ECO:0000313" key="1">
    <source>
        <dbReference type="EMBL" id="ORD95016.1"/>
    </source>
</evidence>
<comment type="caution">
    <text evidence="1">The sequence shown here is derived from an EMBL/GenBank/DDBJ whole genome shotgun (WGS) entry which is preliminary data.</text>
</comment>
<evidence type="ECO:0000313" key="2">
    <source>
        <dbReference type="Proteomes" id="UP000192639"/>
    </source>
</evidence>
<accession>A0A1Y1S979</accession>
<sequence length="449" mass="52470">MFELPELIAYYNKTGLFETALLLAQFQAQHDQREETRVLLLETLYHSGDHARVVEMAREDPALLKYRQVAMICAKCGVLDISPQTGTIQLTPKVTSYEIGYNSLLHFYKALTETDRLRYDSLIRSLEEDSDNTEAIILLFKDGMIRYDVFIGHIRAIKLNLIRDVLLDIFSGESNKLYNTPLTDLYLPLFTVDETRTHLKTLFKRAVYFSEHHGANEHVNLILSLFYISKKQYKEAKRRLERGLDQNSHSGMSHLYLGICCSMLRESEYALRHLDRAYLICTDSSLPAYYLACEHQGSNGFSIANYYYKIAMEYSGAFGSNYAYFLLENKRNKDAQKHAKRNTVLRVFYYLMTDRLKEAQKEMAQCSETEGLHYYLANGYLLHLVEEYDDAISNYYLAQNIRHLKVTEELISIAMESRIKNDRRNKAFTYLLALFDTLEYKNRRLFVFM</sequence>
<dbReference type="OrthoDB" id="10006270at2759"/>
<dbReference type="InterPro" id="IPR011990">
    <property type="entry name" value="TPR-like_helical_dom_sf"/>
</dbReference>
<protein>
    <recommendedName>
        <fullName evidence="3">CDC16</fullName>
    </recommendedName>
</protein>